<dbReference type="STRING" id="1077974.GOEFS_082_00020"/>
<accession>H0R2R7</accession>
<dbReference type="EMBL" id="BAEH01000082">
    <property type="protein sequence ID" value="GAB19368.1"/>
    <property type="molecule type" value="Genomic_DNA"/>
</dbReference>
<evidence type="ECO:0000313" key="1">
    <source>
        <dbReference type="EMBL" id="GAB19368.1"/>
    </source>
</evidence>
<comment type="caution">
    <text evidence="1">The sequence shown here is derived from an EMBL/GenBank/DDBJ whole genome shotgun (WGS) entry which is preliminary data.</text>
</comment>
<dbReference type="eggNOG" id="ENOG5034C82">
    <property type="taxonomic scope" value="Bacteria"/>
</dbReference>
<reference evidence="1 2" key="1">
    <citation type="submission" date="2011-12" db="EMBL/GenBank/DDBJ databases">
        <title>Whole genome shotgun sequence of Gordonia effusa NBRC 100432.</title>
        <authorList>
            <person name="Yoshida I."/>
            <person name="Takarada H."/>
            <person name="Hosoyama A."/>
            <person name="Tsuchikane K."/>
            <person name="Katsumata H."/>
            <person name="Yamazaki S."/>
            <person name="Fujita N."/>
        </authorList>
    </citation>
    <scope>NUCLEOTIDE SEQUENCE [LARGE SCALE GENOMIC DNA]</scope>
    <source>
        <strain evidence="1 2">NBRC 100432</strain>
    </source>
</reference>
<dbReference type="RefSeq" id="WP_007318703.1">
    <property type="nucleotide sequence ID" value="NZ_BAEH01000082.1"/>
</dbReference>
<protein>
    <submittedName>
        <fullName evidence="1">Uncharacterized protein</fullName>
    </submittedName>
</protein>
<dbReference type="AlphaFoldDB" id="H0R2R7"/>
<name>H0R2R7_9ACTN</name>
<organism evidence="1 2">
    <name type="scientific">Gordonia effusa NBRC 100432</name>
    <dbReference type="NCBI Taxonomy" id="1077974"/>
    <lineage>
        <taxon>Bacteria</taxon>
        <taxon>Bacillati</taxon>
        <taxon>Actinomycetota</taxon>
        <taxon>Actinomycetes</taxon>
        <taxon>Mycobacteriales</taxon>
        <taxon>Gordoniaceae</taxon>
        <taxon>Gordonia</taxon>
    </lineage>
</organism>
<evidence type="ECO:0000313" key="2">
    <source>
        <dbReference type="Proteomes" id="UP000035034"/>
    </source>
</evidence>
<dbReference type="OrthoDB" id="3432003at2"/>
<gene>
    <name evidence="1" type="ORF">GOEFS_082_00020</name>
</gene>
<keyword evidence="2" id="KW-1185">Reference proteome</keyword>
<proteinExistence type="predicted"/>
<sequence>MKRRDVIKRLGKVAKAKGERLILTEGGSHTLAAIGDRKTTIPRHNEINELTAKSIIKYMEAEQ</sequence>
<dbReference type="Proteomes" id="UP000035034">
    <property type="component" value="Unassembled WGS sequence"/>
</dbReference>